<dbReference type="PROSITE" id="PS51228">
    <property type="entry name" value="ACB_2"/>
    <property type="match status" value="1"/>
</dbReference>
<evidence type="ECO:0000259" key="8">
    <source>
        <dbReference type="PROSITE" id="PS51228"/>
    </source>
</evidence>
<evidence type="ECO:0000313" key="9">
    <source>
        <dbReference type="Proteomes" id="UP000050790"/>
    </source>
</evidence>
<evidence type="ECO:0000256" key="2">
    <source>
        <dbReference type="ARBA" id="ARBA00001946"/>
    </source>
</evidence>
<dbReference type="GO" id="GO:0005634">
    <property type="term" value="C:nucleus"/>
    <property type="evidence" value="ECO:0007669"/>
    <property type="project" value="TreeGrafter"/>
</dbReference>
<dbReference type="PANTHER" id="PTHR12181">
    <property type="entry name" value="LIPIN"/>
    <property type="match status" value="1"/>
</dbReference>
<dbReference type="Pfam" id="PF08235">
    <property type="entry name" value="LNS2"/>
    <property type="match status" value="1"/>
</dbReference>
<feature type="domain" description="ACB" evidence="8">
    <location>
        <begin position="526"/>
        <end position="611"/>
    </location>
</feature>
<dbReference type="WBParaSite" id="SMRG1_39780.1">
    <property type="protein sequence ID" value="SMRG1_39780.1"/>
    <property type="gene ID" value="SMRG1_39780"/>
</dbReference>
<sequence length="764" mass="86125">MSWKSLGRLLSGIKGAYNDINPATLTGAIDVIVVEQKDGSFTCGPFHVRFGKLTAFSPTDKAVEVYVNGEFVNFLQMSLGSAGDAYFVDSSGSTTDEFLTTDPSDCPGFTYDDSWSEIPVRRHSRKVRRDSAMSEPGTESNLIKEDIDELCGTSYEVSSDCEASNDRVRDSRKCRNSVGDKFASDSQLDESLKDTVSNYSYDWNLTKYQPRGSSSCVVKDVTKSDIVRDPHLKNFTHEKEVYLEELVTSEVDQNIKEVYIYPPSHGNFPSQCQGSYNTTDSNCVDYGYRSDNEHSPRSMSPIHPHDLSLRLSLCGGLSSDNPCSEGKFVEHIVSYEEFIRDPNAILSNPNLVVYFNGRYCNWQVTAPSIVSLLAFQTQLPYLTLQKLENQYLPKKQSRRTSWFSWGASQTRTVATHSVIPTKEVDNVEEKRLDSSSQLPQVHNTHRVTKINRLSSSEVARLKLKPGRNDIEFRVTTKYQGTCTCSASIYYWHWYDKIVVSDVDGTITRSDLLGHLLPMALSENLSIDSCFEQAAAHLTEIAYSLDSNTLLYFYARYKQATVGPCNVSKPAIFDVSGRKKWWAWHDLGNMPIDEAQKQYIDKLQELNPAWKPSNEKQRSVYVSRMINLNPNSNESPFVSDNDHPIFNIIKQNDIESLNRLLSANGNEIHSTDENGMTPLHWASDRGFTDLVSTLVKYNANINAKDAEGQTPLHYACSCGHDEVIQVLLKSNADIYAKDNEGNCTYDLYDGDFHTLFNDYLHESTS</sequence>
<organism evidence="9 10">
    <name type="scientific">Schistosoma margrebowiei</name>
    <dbReference type="NCBI Taxonomy" id="48269"/>
    <lineage>
        <taxon>Eukaryota</taxon>
        <taxon>Metazoa</taxon>
        <taxon>Spiralia</taxon>
        <taxon>Lophotrochozoa</taxon>
        <taxon>Platyhelminthes</taxon>
        <taxon>Trematoda</taxon>
        <taxon>Digenea</taxon>
        <taxon>Strigeidida</taxon>
        <taxon>Schistosomatoidea</taxon>
        <taxon>Schistosomatidae</taxon>
        <taxon>Schistosoma</taxon>
    </lineage>
</organism>
<dbReference type="Pfam" id="PF04571">
    <property type="entry name" value="Lipin_N"/>
    <property type="match status" value="1"/>
</dbReference>
<dbReference type="SUPFAM" id="SSF48403">
    <property type="entry name" value="Ankyrin repeat"/>
    <property type="match status" value="1"/>
</dbReference>
<comment type="similarity">
    <text evidence="3">Belongs to the lipin family.</text>
</comment>
<evidence type="ECO:0000256" key="5">
    <source>
        <dbReference type="ARBA" id="ARBA00018419"/>
    </source>
</evidence>
<dbReference type="PANTHER" id="PTHR12181:SF12">
    <property type="entry name" value="PHOSPHATIDATE PHOSPHATASE"/>
    <property type="match status" value="1"/>
</dbReference>
<comment type="catalytic activity">
    <reaction evidence="1">
        <text>a 1,2-diacyl-sn-glycero-3-phosphate + H2O = a 1,2-diacyl-sn-glycerol + phosphate</text>
        <dbReference type="Rhea" id="RHEA:27429"/>
        <dbReference type="ChEBI" id="CHEBI:15377"/>
        <dbReference type="ChEBI" id="CHEBI:17815"/>
        <dbReference type="ChEBI" id="CHEBI:43474"/>
        <dbReference type="ChEBI" id="CHEBI:58608"/>
        <dbReference type="EC" id="3.1.3.4"/>
    </reaction>
    <physiologicalReaction direction="left-to-right" evidence="1">
        <dbReference type="Rhea" id="RHEA:27430"/>
    </physiologicalReaction>
</comment>
<evidence type="ECO:0000256" key="3">
    <source>
        <dbReference type="ARBA" id="ARBA00005476"/>
    </source>
</evidence>
<dbReference type="InterPro" id="IPR002110">
    <property type="entry name" value="Ankyrin_rpt"/>
</dbReference>
<dbReference type="Pfam" id="PF00887">
    <property type="entry name" value="ACBP"/>
    <property type="match status" value="1"/>
</dbReference>
<dbReference type="Gene3D" id="1.20.80.10">
    <property type="match status" value="1"/>
</dbReference>
<dbReference type="SUPFAM" id="SSF47027">
    <property type="entry name" value="Acyl-CoA binding protein"/>
    <property type="match status" value="1"/>
</dbReference>
<dbReference type="InterPro" id="IPR026058">
    <property type="entry name" value="LIPIN"/>
</dbReference>
<dbReference type="PROSITE" id="PS50088">
    <property type="entry name" value="ANK_REPEAT"/>
    <property type="match status" value="2"/>
</dbReference>
<dbReference type="Pfam" id="PF12796">
    <property type="entry name" value="Ank_2"/>
    <property type="match status" value="1"/>
</dbReference>
<accession>A0AA84ZND4</accession>
<dbReference type="InterPro" id="IPR007651">
    <property type="entry name" value="Lipin_N"/>
</dbReference>
<dbReference type="Gene3D" id="1.25.40.20">
    <property type="entry name" value="Ankyrin repeat-containing domain"/>
    <property type="match status" value="1"/>
</dbReference>
<dbReference type="Pfam" id="PF16876">
    <property type="entry name" value="Lipin_mid"/>
    <property type="match status" value="1"/>
</dbReference>
<evidence type="ECO:0000256" key="6">
    <source>
        <dbReference type="ARBA" id="ARBA00022801"/>
    </source>
</evidence>
<reference evidence="10" key="1">
    <citation type="submission" date="2023-11" db="UniProtKB">
        <authorList>
            <consortium name="WormBaseParasite"/>
        </authorList>
    </citation>
    <scope>IDENTIFICATION</scope>
</reference>
<dbReference type="GO" id="GO:0000062">
    <property type="term" value="F:fatty-acyl-CoA binding"/>
    <property type="evidence" value="ECO:0007669"/>
    <property type="project" value="InterPro"/>
</dbReference>
<dbReference type="InterPro" id="IPR036770">
    <property type="entry name" value="Ankyrin_rpt-contain_sf"/>
</dbReference>
<evidence type="ECO:0000313" key="10">
    <source>
        <dbReference type="WBParaSite" id="SMRG1_39780.1"/>
    </source>
</evidence>
<dbReference type="PROSITE" id="PS50297">
    <property type="entry name" value="ANK_REP_REGION"/>
    <property type="match status" value="2"/>
</dbReference>
<evidence type="ECO:0000256" key="7">
    <source>
        <dbReference type="PROSITE-ProRule" id="PRU00023"/>
    </source>
</evidence>
<dbReference type="Proteomes" id="UP000050790">
    <property type="component" value="Unassembled WGS sequence"/>
</dbReference>
<dbReference type="InterPro" id="IPR031703">
    <property type="entry name" value="Lipin_mid"/>
</dbReference>
<dbReference type="InterPro" id="IPR000582">
    <property type="entry name" value="Acyl-CoA-binding_protein"/>
</dbReference>
<evidence type="ECO:0000256" key="1">
    <source>
        <dbReference type="ARBA" id="ARBA00001180"/>
    </source>
</evidence>
<comment type="cofactor">
    <cofactor evidence="2">
        <name>Mg(2+)</name>
        <dbReference type="ChEBI" id="CHEBI:18420"/>
    </cofactor>
</comment>
<keyword evidence="6" id="KW-0378">Hydrolase</keyword>
<feature type="repeat" description="ANK" evidence="7">
    <location>
        <begin position="673"/>
        <end position="705"/>
    </location>
</feature>
<feature type="repeat" description="ANK" evidence="7">
    <location>
        <begin position="706"/>
        <end position="738"/>
    </location>
</feature>
<keyword evidence="7" id="KW-0040">ANK repeat</keyword>
<dbReference type="InterPro" id="IPR013209">
    <property type="entry name" value="LNS2"/>
</dbReference>
<dbReference type="PRINTS" id="PR00689">
    <property type="entry name" value="ACOABINDINGP"/>
</dbReference>
<proteinExistence type="inferred from homology"/>
<dbReference type="GO" id="GO:0009062">
    <property type="term" value="P:fatty acid catabolic process"/>
    <property type="evidence" value="ECO:0007669"/>
    <property type="project" value="TreeGrafter"/>
</dbReference>
<name>A0AA84ZND4_9TREM</name>
<dbReference type="EC" id="3.1.3.4" evidence="4"/>
<evidence type="ECO:0000256" key="4">
    <source>
        <dbReference type="ARBA" id="ARBA00012638"/>
    </source>
</evidence>
<dbReference type="SMART" id="SM00248">
    <property type="entry name" value="ANK"/>
    <property type="match status" value="3"/>
</dbReference>
<dbReference type="GO" id="GO:0019432">
    <property type="term" value="P:triglyceride biosynthetic process"/>
    <property type="evidence" value="ECO:0007669"/>
    <property type="project" value="TreeGrafter"/>
</dbReference>
<dbReference type="AlphaFoldDB" id="A0AA84ZND4"/>
<dbReference type="InterPro" id="IPR035984">
    <property type="entry name" value="Acyl-CoA-binding_sf"/>
</dbReference>
<dbReference type="GO" id="GO:0032869">
    <property type="term" value="P:cellular response to insulin stimulus"/>
    <property type="evidence" value="ECO:0007669"/>
    <property type="project" value="TreeGrafter"/>
</dbReference>
<dbReference type="GO" id="GO:0045944">
    <property type="term" value="P:positive regulation of transcription by RNA polymerase II"/>
    <property type="evidence" value="ECO:0007669"/>
    <property type="project" value="TreeGrafter"/>
</dbReference>
<dbReference type="InterPro" id="IPR014352">
    <property type="entry name" value="FERM/acyl-CoA-bd_prot_sf"/>
</dbReference>
<dbReference type="GO" id="GO:0003713">
    <property type="term" value="F:transcription coactivator activity"/>
    <property type="evidence" value="ECO:0007669"/>
    <property type="project" value="TreeGrafter"/>
</dbReference>
<protein>
    <recommendedName>
        <fullName evidence="5">Acyl-CoA-binding domain-containing protein 6</fullName>
        <ecNumber evidence="4">3.1.3.4</ecNumber>
    </recommendedName>
</protein>
<dbReference type="GO" id="GO:0008195">
    <property type="term" value="F:phosphatidate phosphatase activity"/>
    <property type="evidence" value="ECO:0007669"/>
    <property type="project" value="UniProtKB-EC"/>
</dbReference>